<evidence type="ECO:0000313" key="1">
    <source>
        <dbReference type="EMBL" id="CAK9277200.1"/>
    </source>
</evidence>
<keyword evidence="2" id="KW-1185">Reference proteome</keyword>
<dbReference type="EMBL" id="OZ020103">
    <property type="protein sequence ID" value="CAK9277200.1"/>
    <property type="molecule type" value="Genomic_DNA"/>
</dbReference>
<organism evidence="1 2">
    <name type="scientific">Sphagnum jensenii</name>
    <dbReference type="NCBI Taxonomy" id="128206"/>
    <lineage>
        <taxon>Eukaryota</taxon>
        <taxon>Viridiplantae</taxon>
        <taxon>Streptophyta</taxon>
        <taxon>Embryophyta</taxon>
        <taxon>Bryophyta</taxon>
        <taxon>Sphagnophytina</taxon>
        <taxon>Sphagnopsida</taxon>
        <taxon>Sphagnales</taxon>
        <taxon>Sphagnaceae</taxon>
        <taxon>Sphagnum</taxon>
    </lineage>
</organism>
<sequence>MVSMNEMAEILLSFENKRLPIDHIPGPEVVCGCNSDNTIINKELRWAPSMHLKVFVRWCWCSRMDYASHIYRSRSRLRKRSDKV</sequence>
<name>A0ABP0XFA2_9BRYO</name>
<dbReference type="Gene3D" id="3.90.25.10">
    <property type="entry name" value="UDP-galactose 4-epimerase, domain 1"/>
    <property type="match status" value="1"/>
</dbReference>
<proteinExistence type="predicted"/>
<dbReference type="Proteomes" id="UP001497444">
    <property type="component" value="Chromosome 8"/>
</dbReference>
<evidence type="ECO:0000313" key="2">
    <source>
        <dbReference type="Proteomes" id="UP001497444"/>
    </source>
</evidence>
<accession>A0ABP0XFA2</accession>
<protein>
    <submittedName>
        <fullName evidence="1">Uncharacterized protein</fullName>
    </submittedName>
</protein>
<reference evidence="1" key="1">
    <citation type="submission" date="2024-02" db="EMBL/GenBank/DDBJ databases">
        <authorList>
            <consortium name="ELIXIR-Norway"/>
            <consortium name="Elixir Norway"/>
        </authorList>
    </citation>
    <scope>NUCLEOTIDE SEQUENCE</scope>
</reference>
<gene>
    <name evidence="1" type="ORF">CSSPJE1EN1_LOCUS22678</name>
</gene>